<dbReference type="AlphaFoldDB" id="A0A015NK52"/>
<organism evidence="1 2">
    <name type="scientific">Rhizophagus irregularis (strain DAOM 197198w)</name>
    <name type="common">Glomus intraradices</name>
    <dbReference type="NCBI Taxonomy" id="1432141"/>
    <lineage>
        <taxon>Eukaryota</taxon>
        <taxon>Fungi</taxon>
        <taxon>Fungi incertae sedis</taxon>
        <taxon>Mucoromycota</taxon>
        <taxon>Glomeromycotina</taxon>
        <taxon>Glomeromycetes</taxon>
        <taxon>Glomerales</taxon>
        <taxon>Glomeraceae</taxon>
        <taxon>Rhizophagus</taxon>
    </lineage>
</organism>
<dbReference type="Proteomes" id="UP000022910">
    <property type="component" value="Unassembled WGS sequence"/>
</dbReference>
<dbReference type="EMBL" id="JEMT01001200">
    <property type="protein sequence ID" value="EXX79823.1"/>
    <property type="molecule type" value="Genomic_DNA"/>
</dbReference>
<sequence length="108" mass="12673">MNSKEFSKKVKPFRKILSEDSFDDLLDYFLDSDNEKSEPSTSKEINETNIDSKIITLQKAELISKWIDKSDELTTSYKFNYIVDLMKHLPDLMYLKNSMKNVIINLVL</sequence>
<proteinExistence type="predicted"/>
<evidence type="ECO:0000313" key="1">
    <source>
        <dbReference type="EMBL" id="EXX79823.1"/>
    </source>
</evidence>
<comment type="caution">
    <text evidence="1">The sequence shown here is derived from an EMBL/GenBank/DDBJ whole genome shotgun (WGS) entry which is preliminary data.</text>
</comment>
<dbReference type="HOGENOM" id="CLU_2198385_0_0_1"/>
<evidence type="ECO:0000313" key="2">
    <source>
        <dbReference type="Proteomes" id="UP000022910"/>
    </source>
</evidence>
<accession>A0A015NK52</accession>
<protein>
    <submittedName>
        <fullName evidence="1">Uncharacterized protein</fullName>
    </submittedName>
</protein>
<reference evidence="1 2" key="1">
    <citation type="submission" date="2014-02" db="EMBL/GenBank/DDBJ databases">
        <title>Single nucleus genome sequencing reveals high similarity among nuclei of an endomycorrhizal fungus.</title>
        <authorList>
            <person name="Lin K."/>
            <person name="Geurts R."/>
            <person name="Zhang Z."/>
            <person name="Limpens E."/>
            <person name="Saunders D.G."/>
            <person name="Mu D."/>
            <person name="Pang E."/>
            <person name="Cao H."/>
            <person name="Cha H."/>
            <person name="Lin T."/>
            <person name="Zhou Q."/>
            <person name="Shang Y."/>
            <person name="Li Y."/>
            <person name="Ivanov S."/>
            <person name="Sharma T."/>
            <person name="Velzen R.V."/>
            <person name="Ruijter N.D."/>
            <person name="Aanen D.K."/>
            <person name="Win J."/>
            <person name="Kamoun S."/>
            <person name="Bisseling T."/>
            <person name="Huang S."/>
        </authorList>
    </citation>
    <scope>NUCLEOTIDE SEQUENCE [LARGE SCALE GENOMIC DNA]</scope>
    <source>
        <strain evidence="2">DAOM197198w</strain>
    </source>
</reference>
<keyword evidence="2" id="KW-1185">Reference proteome</keyword>
<gene>
    <name evidence="1" type="ORF">RirG_001900</name>
</gene>
<name>A0A015NK52_RHIIW</name>